<dbReference type="Proteomes" id="UP000565455">
    <property type="component" value="Unassembled WGS sequence"/>
</dbReference>
<dbReference type="GeneID" id="96604257"/>
<comment type="caution">
    <text evidence="1">The sequence shown here is derived from an EMBL/GenBank/DDBJ whole genome shotgun (WGS) entry which is preliminary data.</text>
</comment>
<dbReference type="RefSeq" id="WP_182592104.1">
    <property type="nucleotide sequence ID" value="NZ_JACJIM010000003.1"/>
</dbReference>
<keyword evidence="2" id="KW-1185">Reference proteome</keyword>
<accession>A0ABR6DB54</accession>
<gene>
    <name evidence="1" type="ORF">GGQ91_002561</name>
</gene>
<dbReference type="EMBL" id="JACJIM010000003">
    <property type="protein sequence ID" value="MBA9063173.1"/>
    <property type="molecule type" value="Genomic_DNA"/>
</dbReference>
<proteinExistence type="predicted"/>
<sequence>MTEGPAPLRQQAAIQYMMRRVDGFARGLGLDEAVTRQIVEKIAADLLDRSDEERLETARECLLMAALA</sequence>
<name>A0ABR6DB54_9HYPH</name>
<reference evidence="1 2" key="1">
    <citation type="submission" date="2020-08" db="EMBL/GenBank/DDBJ databases">
        <title>Genomic Encyclopedia of Type Strains, Phase IV (KMG-IV): sequencing the most valuable type-strain genomes for metagenomic binning, comparative biology and taxonomic classification.</title>
        <authorList>
            <person name="Goeker M."/>
        </authorList>
    </citation>
    <scope>NUCLEOTIDE SEQUENCE [LARGE SCALE GENOMIC DNA]</scope>
    <source>
        <strain evidence="1 2">DSM 5686</strain>
    </source>
</reference>
<protein>
    <submittedName>
        <fullName evidence="1">Uncharacterized protein</fullName>
    </submittedName>
</protein>
<organism evidence="1 2">
    <name type="scientific">Methylobacterium fujisawaense</name>
    <dbReference type="NCBI Taxonomy" id="107400"/>
    <lineage>
        <taxon>Bacteria</taxon>
        <taxon>Pseudomonadati</taxon>
        <taxon>Pseudomonadota</taxon>
        <taxon>Alphaproteobacteria</taxon>
        <taxon>Hyphomicrobiales</taxon>
        <taxon>Methylobacteriaceae</taxon>
        <taxon>Methylobacterium</taxon>
    </lineage>
</organism>
<evidence type="ECO:0000313" key="1">
    <source>
        <dbReference type="EMBL" id="MBA9063173.1"/>
    </source>
</evidence>
<evidence type="ECO:0000313" key="2">
    <source>
        <dbReference type="Proteomes" id="UP000565455"/>
    </source>
</evidence>